<accession>A0A161SI98</accession>
<dbReference type="InterPro" id="IPR013362">
    <property type="entry name" value="Pilus_4_PilV"/>
</dbReference>
<protein>
    <recommendedName>
        <fullName evidence="4">Type IV pilus modification protein PilV</fullName>
    </recommendedName>
</protein>
<dbReference type="RefSeq" id="WP_066611004.1">
    <property type="nucleotide sequence ID" value="NZ_LQQU01000013.1"/>
</dbReference>
<evidence type="ECO:0000313" key="3">
    <source>
        <dbReference type="Proteomes" id="UP000076625"/>
    </source>
</evidence>
<feature type="transmembrane region" description="Helical" evidence="1">
    <location>
        <begin position="12"/>
        <end position="34"/>
    </location>
</feature>
<evidence type="ECO:0000256" key="1">
    <source>
        <dbReference type="SAM" id="Phobius"/>
    </source>
</evidence>
<dbReference type="OrthoDB" id="8595629at2"/>
<dbReference type="NCBIfam" id="TIGR02523">
    <property type="entry name" value="type_IV_pilV"/>
    <property type="match status" value="1"/>
</dbReference>
<name>A0A161SI98_9NEIS</name>
<dbReference type="PROSITE" id="PS00409">
    <property type="entry name" value="PROKAR_NTER_METHYL"/>
    <property type="match status" value="1"/>
</dbReference>
<dbReference type="NCBIfam" id="TIGR02532">
    <property type="entry name" value="IV_pilin_GFxxxE"/>
    <property type="match status" value="1"/>
</dbReference>
<keyword evidence="3" id="KW-1185">Reference proteome</keyword>
<keyword evidence="1" id="KW-0472">Membrane</keyword>
<dbReference type="STRING" id="1452487.AVW16_08575"/>
<keyword evidence="1" id="KW-1133">Transmembrane helix</keyword>
<evidence type="ECO:0008006" key="4">
    <source>
        <dbReference type="Google" id="ProtNLM"/>
    </source>
</evidence>
<proteinExistence type="predicted"/>
<dbReference type="EMBL" id="LQQU01000013">
    <property type="protein sequence ID" value="KZE33580.1"/>
    <property type="molecule type" value="Genomic_DNA"/>
</dbReference>
<evidence type="ECO:0000313" key="2">
    <source>
        <dbReference type="EMBL" id="KZE33580.1"/>
    </source>
</evidence>
<sequence>MPASCHRHASGFTLLEVLIALFVLGFGLLALAALQIRTYSATRDAEYQSIAALHAEGLAEAMRANPKRTGVTNEPWSWQHYLTGETGVVGATTKACTTYDDAAQGFSSGSVECTQDEIAAHDLALFKARLESAFPGADEVKAGVCPSADLSAPPTLGSLGCDASGPLAIKIAWRVKVGSDTNQKLSASSGTTSSLREMGFQMRFSP</sequence>
<reference evidence="3" key="1">
    <citation type="submission" date="2016-01" db="EMBL/GenBank/DDBJ databases">
        <title>Draft genome of Chromobacterium sp. F49.</title>
        <authorList>
            <person name="Hong K.W."/>
        </authorList>
    </citation>
    <scope>NUCLEOTIDE SEQUENCE [LARGE SCALE GENOMIC DNA]</scope>
    <source>
        <strain evidence="3">CN10</strain>
    </source>
</reference>
<organism evidence="2 3">
    <name type="scientific">Crenobacter luteus</name>
    <dbReference type="NCBI Taxonomy" id="1452487"/>
    <lineage>
        <taxon>Bacteria</taxon>
        <taxon>Pseudomonadati</taxon>
        <taxon>Pseudomonadota</taxon>
        <taxon>Betaproteobacteria</taxon>
        <taxon>Neisseriales</taxon>
        <taxon>Neisseriaceae</taxon>
        <taxon>Crenobacter</taxon>
    </lineage>
</organism>
<keyword evidence="1" id="KW-0812">Transmembrane</keyword>
<dbReference type="AlphaFoldDB" id="A0A161SI98"/>
<gene>
    <name evidence="2" type="ORF">AVW16_08575</name>
</gene>
<dbReference type="Pfam" id="PF07963">
    <property type="entry name" value="N_methyl"/>
    <property type="match status" value="1"/>
</dbReference>
<dbReference type="Proteomes" id="UP000076625">
    <property type="component" value="Unassembled WGS sequence"/>
</dbReference>
<dbReference type="InterPro" id="IPR012902">
    <property type="entry name" value="N_methyl_site"/>
</dbReference>
<comment type="caution">
    <text evidence="2">The sequence shown here is derived from an EMBL/GenBank/DDBJ whole genome shotgun (WGS) entry which is preliminary data.</text>
</comment>